<dbReference type="Proteomes" id="UP000535509">
    <property type="component" value="Unassembled WGS sequence"/>
</dbReference>
<reference evidence="1 2" key="1">
    <citation type="submission" date="2018-06" db="EMBL/GenBank/DDBJ databases">
        <authorList>
            <consortium name="PulseNet: The National Subtyping Network for Foodborne Disease Surveillance"/>
            <person name="Tarr C.L."/>
            <person name="Trees E."/>
            <person name="Katz L.S."/>
            <person name="Carleton-Romer H.A."/>
            <person name="Stroika S."/>
            <person name="Kucerova Z."/>
            <person name="Roache K.F."/>
            <person name="Sabol A.L."/>
            <person name="Besser J."/>
            <person name="Gerner-Smidt P."/>
        </authorList>
    </citation>
    <scope>NUCLEOTIDE SEQUENCE [LARGE SCALE GENOMIC DNA]</scope>
    <source>
        <strain evidence="1 2">PNUSAC001503</strain>
    </source>
</reference>
<proteinExistence type="predicted"/>
<dbReference type="RefSeq" id="WP_011732118.1">
    <property type="nucleotide sequence ID" value="NZ_AACCWR020000029.1"/>
</dbReference>
<evidence type="ECO:0000313" key="1">
    <source>
        <dbReference type="EMBL" id="EAI8859658.1"/>
    </source>
</evidence>
<dbReference type="OMA" id="LDPFYHH"/>
<gene>
    <name evidence="1" type="ORF">CX802_07455</name>
</gene>
<name>A0A5L4LER0_CAMFE</name>
<evidence type="ECO:0000313" key="2">
    <source>
        <dbReference type="Proteomes" id="UP000535509"/>
    </source>
</evidence>
<dbReference type="GeneID" id="61065029"/>
<organism evidence="1 2">
    <name type="scientific">Campylobacter fetus</name>
    <dbReference type="NCBI Taxonomy" id="196"/>
    <lineage>
        <taxon>Bacteria</taxon>
        <taxon>Pseudomonadati</taxon>
        <taxon>Campylobacterota</taxon>
        <taxon>Epsilonproteobacteria</taxon>
        <taxon>Campylobacterales</taxon>
        <taxon>Campylobacteraceae</taxon>
        <taxon>Campylobacter</taxon>
    </lineage>
</organism>
<comment type="caution">
    <text evidence="1">The sequence shown here is derived from an EMBL/GenBank/DDBJ whole genome shotgun (WGS) entry which is preliminary data.</text>
</comment>
<accession>A0A5L4LER0</accession>
<dbReference type="EMBL" id="AABTCC010000024">
    <property type="protein sequence ID" value="EAI8859658.1"/>
    <property type="molecule type" value="Genomic_DNA"/>
</dbReference>
<dbReference type="AlphaFoldDB" id="A0A5L4LER0"/>
<protein>
    <submittedName>
        <fullName evidence="1">Uncharacterized protein</fullName>
    </submittedName>
</protein>
<keyword evidence="2" id="KW-1185">Reference proteome</keyword>
<sequence length="206" mass="24299">MNSIAALDSGTPYHIVSLHKKPFNKFFSKVIYIPELQIDDLHDVDILIVTCASSIEKILEHKNIFYEFLKAGKTLVVMGRNDAELWLHDVKLSKLPFNFWWWLDKKNNSIDIEVSNADYELFKYINFNDMIWHYHDGYEPMNGAISVIEHKIQKKTIFLDNKDYYGGRLILTSLDPFYHHGSFFMPNATKFAEAFLRYLSKMELYK</sequence>